<dbReference type="GO" id="GO:0004497">
    <property type="term" value="F:monooxygenase activity"/>
    <property type="evidence" value="ECO:0007669"/>
    <property type="project" value="UniProtKB-KW"/>
</dbReference>
<name>A0ABX7ABZ6_9GAMM</name>
<dbReference type="EMBL" id="CP067099">
    <property type="protein sequence ID" value="QQO61478.1"/>
    <property type="molecule type" value="Genomic_DNA"/>
</dbReference>
<sequence>MRYLIASSIYASVLGVLFAVSSFQVNAHGYVRVPQSRSYQCSYNDDFNKGQKTPTNFNCGLGAEYEPQSIEVHNGFPEFGPPDGKIASGGIERFLPLDEQSPTRWNKIDMKTGNNTFTWFLTMQHSTTNWRFFITKNGWDQSAPLTRATFDLTPFCQRNDYGAIPPLKTDIPFSCKIPEDHEGYHVILATWDIADTQNAFYQVIDVNLSK</sequence>
<keyword evidence="1" id="KW-0732">Signal</keyword>
<protein>
    <submittedName>
        <fullName evidence="3">Lytic polysaccharide monooxygenase</fullName>
    </submittedName>
</protein>
<keyword evidence="4" id="KW-1185">Reference proteome</keyword>
<dbReference type="PANTHER" id="PTHR34823:SF1">
    <property type="entry name" value="CHITIN-BINDING TYPE-4 DOMAIN-CONTAINING PROTEIN"/>
    <property type="match status" value="1"/>
</dbReference>
<keyword evidence="3" id="KW-0560">Oxidoreductase</keyword>
<feature type="domain" description="Chitin-binding type-4" evidence="2">
    <location>
        <begin position="28"/>
        <end position="206"/>
    </location>
</feature>
<dbReference type="CDD" id="cd21177">
    <property type="entry name" value="LPMO_AA10"/>
    <property type="match status" value="1"/>
</dbReference>
<evidence type="ECO:0000313" key="4">
    <source>
        <dbReference type="Proteomes" id="UP000596157"/>
    </source>
</evidence>
<dbReference type="InterPro" id="IPR051024">
    <property type="entry name" value="GlcNAc_Chitin_IntDeg"/>
</dbReference>
<dbReference type="Proteomes" id="UP000596157">
    <property type="component" value="Chromosome"/>
</dbReference>
<reference evidence="4" key="1">
    <citation type="submission" date="2021-01" db="EMBL/GenBank/DDBJ databases">
        <title>Providencia vermicola LLDRA6, a soil-borne Mn(II)-oxidizing bacterium, exploits a strategy of superoxide production coupled to hydrogen peroxide consumption to generate Mn oxides, as revealed by transcriptional up-regulation of genes for phenylacetic acid catabolism.</title>
        <authorList>
            <person name="Chen S."/>
            <person name="Ding Z."/>
            <person name="Chen J."/>
            <person name="Luo J."/>
            <person name="Ruan X."/>
            <person name="Li Z."/>
            <person name="Liao F."/>
            <person name="He J."/>
            <person name="Li D."/>
        </authorList>
    </citation>
    <scope>NUCLEOTIDE SEQUENCE [LARGE SCALE GENOMIC DNA]</scope>
    <source>
        <strain evidence="4">LLDRA6</strain>
    </source>
</reference>
<dbReference type="PANTHER" id="PTHR34823">
    <property type="entry name" value="GLCNAC-BINDING PROTEIN A"/>
    <property type="match status" value="1"/>
</dbReference>
<dbReference type="InterPro" id="IPR004302">
    <property type="entry name" value="Cellulose/chitin-bd_N"/>
</dbReference>
<accession>A0ABX7ABZ6</accession>
<organism evidence="3 4">
    <name type="scientific">Providencia manganoxydans</name>
    <dbReference type="NCBI Taxonomy" id="2923283"/>
    <lineage>
        <taxon>Bacteria</taxon>
        <taxon>Pseudomonadati</taxon>
        <taxon>Pseudomonadota</taxon>
        <taxon>Gammaproteobacteria</taxon>
        <taxon>Enterobacterales</taxon>
        <taxon>Morganellaceae</taxon>
        <taxon>Providencia</taxon>
    </lineage>
</organism>
<dbReference type="GeneID" id="92279958"/>
<evidence type="ECO:0000256" key="1">
    <source>
        <dbReference type="ARBA" id="ARBA00022729"/>
    </source>
</evidence>
<keyword evidence="3" id="KW-0503">Monooxygenase</keyword>
<gene>
    <name evidence="3" type="ORF">JI723_14530</name>
</gene>
<dbReference type="RefSeq" id="WP_140180580.1">
    <property type="nucleotide sequence ID" value="NZ_CP067099.1"/>
</dbReference>
<dbReference type="Gene3D" id="2.70.50.50">
    <property type="entry name" value="chitin-binding protein cbp21"/>
    <property type="match status" value="1"/>
</dbReference>
<dbReference type="Pfam" id="PF03067">
    <property type="entry name" value="LPMO_10"/>
    <property type="match status" value="1"/>
</dbReference>
<evidence type="ECO:0000313" key="3">
    <source>
        <dbReference type="EMBL" id="QQO61478.1"/>
    </source>
</evidence>
<dbReference type="SUPFAM" id="SSF81296">
    <property type="entry name" value="E set domains"/>
    <property type="match status" value="1"/>
</dbReference>
<dbReference type="InterPro" id="IPR014756">
    <property type="entry name" value="Ig_E-set"/>
</dbReference>
<proteinExistence type="predicted"/>
<evidence type="ECO:0000259" key="2">
    <source>
        <dbReference type="Pfam" id="PF03067"/>
    </source>
</evidence>